<dbReference type="EMBL" id="HG994582">
    <property type="protein sequence ID" value="CAF2905741.1"/>
    <property type="molecule type" value="Genomic_DNA"/>
</dbReference>
<reference evidence="2" key="1">
    <citation type="submission" date="2021-02" db="EMBL/GenBank/DDBJ databases">
        <authorList>
            <person name="Bekaert M."/>
        </authorList>
    </citation>
    <scope>NUCLEOTIDE SEQUENCE</scope>
    <source>
        <strain evidence="2">IoA-00</strain>
    </source>
</reference>
<feature type="compositionally biased region" description="Basic and acidic residues" evidence="1">
    <location>
        <begin position="865"/>
        <end position="926"/>
    </location>
</feature>
<evidence type="ECO:0000313" key="2">
    <source>
        <dbReference type="EMBL" id="CAF2905741.1"/>
    </source>
</evidence>
<feature type="region of interest" description="Disordered" evidence="1">
    <location>
        <begin position="695"/>
        <end position="725"/>
    </location>
</feature>
<dbReference type="Proteomes" id="UP000675881">
    <property type="component" value="Chromosome 3"/>
</dbReference>
<proteinExistence type="predicted"/>
<feature type="compositionally biased region" description="Basic and acidic residues" evidence="1">
    <location>
        <begin position="1105"/>
        <end position="1167"/>
    </location>
</feature>
<feature type="region of interest" description="Disordered" evidence="1">
    <location>
        <begin position="1024"/>
        <end position="1205"/>
    </location>
</feature>
<feature type="compositionally biased region" description="Acidic residues" evidence="1">
    <location>
        <begin position="932"/>
        <end position="943"/>
    </location>
</feature>
<feature type="compositionally biased region" description="Basic and acidic residues" evidence="1">
    <location>
        <begin position="1193"/>
        <end position="1205"/>
    </location>
</feature>
<dbReference type="AlphaFoldDB" id="A0A7R8H7P8"/>
<name>A0A7R8H7P8_LEPSM</name>
<feature type="compositionally biased region" description="Polar residues" evidence="1">
    <location>
        <begin position="705"/>
        <end position="714"/>
    </location>
</feature>
<feature type="compositionally biased region" description="Acidic residues" evidence="1">
    <location>
        <begin position="26"/>
        <end position="39"/>
    </location>
</feature>
<feature type="compositionally biased region" description="Polar residues" evidence="1">
    <location>
        <begin position="653"/>
        <end position="674"/>
    </location>
</feature>
<keyword evidence="3" id="KW-1185">Reference proteome</keyword>
<sequence length="1205" mass="134160">MIEAEEIATENGNMVEEPIVEKDTATEDDSADNETDGKDEDSKTKLKDKKGFAFPKFQVFVSPDKDSSMVQTTNKRRTSGSSVSFIGNDPYRPPEMSPETTLIEFISSSAAFHGVKKQNMRQLEWDILKVFTNNVMPANSAAWYMAKRRYYLDNAWENQLLPFLLKKYPDKFYVRSQTVEFLDVCTKDVARKKMNYMVNQGLYAYFSHKADEYGVYFFDPYYYEHTEPFHANLRVATSTHVGHRSKLLPTFFGQYESSFVFTKHNPYLVSLSKVSTPIKINTTGIIVKMIDKAFGIIQFPSGSSTEKALFCVKSLFVDGWQYGSDPLKLDAIKFDGYHIPGPEVQGRDYTWYAVLVWGGRKPSPKFCATKDDLTSSKLLFKQDSFFPSPAPGSPTSKSPSKSGAGVDDGMIIGEISEIRKNGAVVTMRSKGADEKAFIMGWRHESLRRKGYFLTTTQGVSLAVKDLVGYYIDPNHKVEPFTTVAHQIIVLKHAEEAARPNMITHPLGLDVGSPNTRNGILRQLANISARSGGNVTNPPSTSIVAATEMNTWKILKKLDLSKYTEEEDESYNPEGNSVYSSNDSSDYDSFDEAEEVTDGELNFLRDGIMELIVQENKDFNDLRLSFLQKVMQETNNLINTQSLRKGVMKGRPMTPSSSHDSGNATSAEVTPTGVSGRSKGKGPFWRMEKAFKELDGNYNTDDDPTYNPSDASDYSSRGRKGAARKNSLVAKKPAPLHWYESISSFAEVKYCCHTKKWIPNPSIDSDDESDRTFTVRDRFGEDAGETDDEIPEDELELLMEDAKKDPEGIPEDVPDPEQSSVDSADGGDSKEKSPKKPRKIKKIKQIPLWIRFVGGYGKYKINPKTASKEKKEENGAQDDPTTKKSNESSKVEAEIKIPEVEDASKIDETDQSTKTEIEGPKTLRDDASTEIEIPIDDYDSDVDPEYVPPPLLDSDCEYDEYSDAEIGEEEIKLLNDEKEASLVLEFVGPCSCADSTRVKKESKKTLNKKGENDCTDIVHSGKEVTIIDSQCEDGEKSDNDNKKSGGDGDSSSKIENESSSKIENDSSSKTENESSSKTENESSSKTENDSFNKTENVCSSETENDSLTKTENESSSKTENESSSKTENESSSKTENESSSKTENESSSKTENESSSKTENESSSKTENESSSTTETNAAKSEKPAELTKSSENVVKEVEKLTDEAA</sequence>
<feature type="compositionally biased region" description="Polar residues" evidence="1">
    <location>
        <begin position="1092"/>
        <end position="1104"/>
    </location>
</feature>
<feature type="region of interest" description="Disordered" evidence="1">
    <location>
        <begin position="562"/>
        <end position="592"/>
    </location>
</feature>
<evidence type="ECO:0000256" key="1">
    <source>
        <dbReference type="SAM" id="MobiDB-lite"/>
    </source>
</evidence>
<feature type="region of interest" description="Disordered" evidence="1">
    <location>
        <begin position="858"/>
        <end position="944"/>
    </location>
</feature>
<evidence type="ECO:0000313" key="3">
    <source>
        <dbReference type="Proteomes" id="UP000675881"/>
    </source>
</evidence>
<feature type="region of interest" description="Disordered" evidence="1">
    <location>
        <begin position="644"/>
        <end position="680"/>
    </location>
</feature>
<feature type="compositionally biased region" description="Polar residues" evidence="1">
    <location>
        <begin position="68"/>
        <end position="85"/>
    </location>
</feature>
<feature type="region of interest" description="Disordered" evidence="1">
    <location>
        <begin position="386"/>
        <end position="405"/>
    </location>
</feature>
<feature type="compositionally biased region" description="Basic and acidic residues" evidence="1">
    <location>
        <begin position="1032"/>
        <end position="1091"/>
    </location>
</feature>
<dbReference type="OrthoDB" id="10597239at2759"/>
<feature type="region of interest" description="Disordered" evidence="1">
    <location>
        <begin position="65"/>
        <end position="91"/>
    </location>
</feature>
<feature type="region of interest" description="Disordered" evidence="1">
    <location>
        <begin position="797"/>
        <end position="841"/>
    </location>
</feature>
<feature type="compositionally biased region" description="Low complexity" evidence="1">
    <location>
        <begin position="393"/>
        <end position="405"/>
    </location>
</feature>
<feature type="region of interest" description="Disordered" evidence="1">
    <location>
        <begin position="1"/>
        <end position="46"/>
    </location>
</feature>
<protein>
    <submittedName>
        <fullName evidence="2">(salmon louse) hypothetical protein</fullName>
    </submittedName>
</protein>
<feature type="compositionally biased region" description="Low complexity" evidence="1">
    <location>
        <begin position="1168"/>
        <end position="1178"/>
    </location>
</feature>
<organism evidence="2 3">
    <name type="scientific">Lepeophtheirus salmonis</name>
    <name type="common">Salmon louse</name>
    <name type="synonym">Caligus salmonis</name>
    <dbReference type="NCBI Taxonomy" id="72036"/>
    <lineage>
        <taxon>Eukaryota</taxon>
        <taxon>Metazoa</taxon>
        <taxon>Ecdysozoa</taxon>
        <taxon>Arthropoda</taxon>
        <taxon>Crustacea</taxon>
        <taxon>Multicrustacea</taxon>
        <taxon>Hexanauplia</taxon>
        <taxon>Copepoda</taxon>
        <taxon>Siphonostomatoida</taxon>
        <taxon>Caligidae</taxon>
        <taxon>Lepeophtheirus</taxon>
    </lineage>
</organism>
<gene>
    <name evidence="2" type="ORF">LSAA_7521</name>
</gene>
<accession>A0A7R8H7P8</accession>